<reference evidence="5" key="1">
    <citation type="journal article" date="2020" name="New Phytol.">
        <title>Comparative genomics reveals dynamic genome evolution in host specialist ectomycorrhizal fungi.</title>
        <authorList>
            <person name="Lofgren L.A."/>
            <person name="Nguyen N.H."/>
            <person name="Vilgalys R."/>
            <person name="Ruytinx J."/>
            <person name="Liao H.L."/>
            <person name="Branco S."/>
            <person name="Kuo A."/>
            <person name="LaButti K."/>
            <person name="Lipzen A."/>
            <person name="Andreopoulos W."/>
            <person name="Pangilinan J."/>
            <person name="Riley R."/>
            <person name="Hundley H."/>
            <person name="Na H."/>
            <person name="Barry K."/>
            <person name="Grigoriev I.V."/>
            <person name="Stajich J.E."/>
            <person name="Kennedy P.G."/>
        </authorList>
    </citation>
    <scope>NUCLEOTIDE SEQUENCE</scope>
    <source>
        <strain evidence="5">MN1</strain>
    </source>
</reference>
<accession>A0A9P7E6C8</accession>
<evidence type="ECO:0000256" key="3">
    <source>
        <dbReference type="SAM" id="MobiDB-lite"/>
    </source>
</evidence>
<evidence type="ECO:0000259" key="4">
    <source>
        <dbReference type="PROSITE" id="PS51180"/>
    </source>
</evidence>
<dbReference type="Gene3D" id="1.25.40.280">
    <property type="entry name" value="alix/aip1 like domains"/>
    <property type="match status" value="1"/>
</dbReference>
<dbReference type="PANTHER" id="PTHR40463:SF1">
    <property type="entry name" value="PH-RESPONSE REGULATOR PROTEIN PALC"/>
    <property type="match status" value="1"/>
</dbReference>
<protein>
    <recommendedName>
        <fullName evidence="2">pH-response regulator protein palC</fullName>
    </recommendedName>
</protein>
<dbReference type="CDD" id="cd09245">
    <property type="entry name" value="BRO1_UmRIM23-like"/>
    <property type="match status" value="1"/>
</dbReference>
<dbReference type="InterPro" id="IPR038499">
    <property type="entry name" value="BRO1_sf"/>
</dbReference>
<evidence type="ECO:0000256" key="1">
    <source>
        <dbReference type="ARBA" id="ARBA00010997"/>
    </source>
</evidence>
<gene>
    <name evidence="5" type="ORF">BJ212DRAFT_1448243</name>
</gene>
<name>A0A9P7E6C8_9AGAM</name>
<dbReference type="InterPro" id="IPR037505">
    <property type="entry name" value="pH-resp_palC"/>
</dbReference>
<dbReference type="GO" id="GO:0005886">
    <property type="term" value="C:plasma membrane"/>
    <property type="evidence" value="ECO:0007669"/>
    <property type="project" value="TreeGrafter"/>
</dbReference>
<dbReference type="SMART" id="SM01041">
    <property type="entry name" value="BRO1"/>
    <property type="match status" value="1"/>
</dbReference>
<dbReference type="AlphaFoldDB" id="A0A9P7E6C8"/>
<dbReference type="RefSeq" id="XP_041190423.1">
    <property type="nucleotide sequence ID" value="XM_041338515.1"/>
</dbReference>
<dbReference type="EMBL" id="JABBWG010000027">
    <property type="protein sequence ID" value="KAG1812141.1"/>
    <property type="molecule type" value="Genomic_DNA"/>
</dbReference>
<comment type="similarity">
    <text evidence="1">Belongs to the palC family.</text>
</comment>
<dbReference type="InterPro" id="IPR004328">
    <property type="entry name" value="BRO1_dom"/>
</dbReference>
<dbReference type="PANTHER" id="PTHR40463">
    <property type="entry name" value="PH-RESPONSE REGULATOR PROTEIN PALC"/>
    <property type="match status" value="1"/>
</dbReference>
<dbReference type="OrthoDB" id="10266451at2759"/>
<sequence length="466" mass="50689">MSTYLFELPTTGSISFGDFCVDTTASNAYASHIAEATQARANLRGVLKVIKRTDTDEKDYLRLIKVLDDYLPYLHGIMACVASGDIRLKSEPQFSWRTTLSAHLFHMSPRIALASLHADLASSLLTYAFALSNFARVTVTSLGSYEHDRAISEIERKAKDEKLNFAVTMLCRASGIFTYISEKVLLDWDKAGEGASGRPPDLSKEVNAALAKMTLADAQTLAIRKFLSKSAYDNAVSPGPPLPKSHPSIPLIFKFHLECVSLYSSARTLAMTPGSARPSSSSSNPDSNAEVCVELRRYLADASAFHAALAHKWLGVDAGESGAREKGGEAVAWLLWAKKELEDMKESGLGIAVGRDREKRERKGRVADELESVGVFLKHYKKINDSLTFQPVPKQQDLQARIPTGILAVHSKPYKPPSPAFGPGSVEHARLQTEALALLEEDDSSGDEAVASSANSRTYAGAGSYF</sequence>
<dbReference type="PROSITE" id="PS51180">
    <property type="entry name" value="BRO1"/>
    <property type="match status" value="1"/>
</dbReference>
<organism evidence="5 6">
    <name type="scientific">Suillus subaureus</name>
    <dbReference type="NCBI Taxonomy" id="48587"/>
    <lineage>
        <taxon>Eukaryota</taxon>
        <taxon>Fungi</taxon>
        <taxon>Dikarya</taxon>
        <taxon>Basidiomycota</taxon>
        <taxon>Agaricomycotina</taxon>
        <taxon>Agaricomycetes</taxon>
        <taxon>Agaricomycetidae</taxon>
        <taxon>Boletales</taxon>
        <taxon>Suillineae</taxon>
        <taxon>Suillaceae</taxon>
        <taxon>Suillus</taxon>
    </lineage>
</organism>
<dbReference type="Proteomes" id="UP000807769">
    <property type="component" value="Unassembled WGS sequence"/>
</dbReference>
<feature type="domain" description="BRO1" evidence="4">
    <location>
        <begin position="2"/>
        <end position="466"/>
    </location>
</feature>
<dbReference type="GO" id="GO:0071467">
    <property type="term" value="P:cellular response to pH"/>
    <property type="evidence" value="ECO:0007669"/>
    <property type="project" value="InterPro"/>
</dbReference>
<feature type="region of interest" description="Disordered" evidence="3">
    <location>
        <begin position="442"/>
        <end position="466"/>
    </location>
</feature>
<evidence type="ECO:0000313" key="5">
    <source>
        <dbReference type="EMBL" id="KAG1812141.1"/>
    </source>
</evidence>
<proteinExistence type="inferred from homology"/>
<evidence type="ECO:0000313" key="6">
    <source>
        <dbReference type="Proteomes" id="UP000807769"/>
    </source>
</evidence>
<keyword evidence="6" id="KW-1185">Reference proteome</keyword>
<evidence type="ECO:0000256" key="2">
    <source>
        <dbReference type="ARBA" id="ARBA00022193"/>
    </source>
</evidence>
<dbReference type="GeneID" id="64632531"/>
<dbReference type="Pfam" id="PF03097">
    <property type="entry name" value="BRO1"/>
    <property type="match status" value="1"/>
</dbReference>
<comment type="caution">
    <text evidence="5">The sequence shown here is derived from an EMBL/GenBank/DDBJ whole genome shotgun (WGS) entry which is preliminary data.</text>
</comment>